<dbReference type="Proteomes" id="UP000737018">
    <property type="component" value="Unassembled WGS sequence"/>
</dbReference>
<dbReference type="OrthoDB" id="6283463at2759"/>
<sequence>MDTPERNQIGTPISKFEDSPVFNYINSLSPIKPVKSIHITQTFNPLNFSSLPSVFTSPHVNSHKESRLKRHNCSDPSKPEFSSENGNKACTNEGIGVDATQLYDNAAELQDNFDSGVSDREASVEPSSEHSKFAIELPRTLKYDCGSPVCDPTPCCGTEAGCMPTSLVQCGQEASAKGSPEGEVHLSEMCRTDQTKEGLECDWESLISDCPDILIFNSPNDSEAFKGLIQKSVEPLTRFCSSLMSQLPRNEFNDEHKMQIVDPVDSGELETEDLSAKPGEASELEEIDQLQNNPADTVLYKGMSSNASEKLDNEVGMYMPHGSKAVTILHRGMRRRCLDFEMVGARRKNLGDGSNSGSSMLSQSDENIACHDNQLVPFKPGGDSSRCILPGIGLHLNALATTSKDYKNVKHEDFSSGRQSYLPSSTASLHSPSNSQEPFLQSLATASSERETDHGENGAAPVEDASQASAYQVSDDFNQNSPKKKRRRLEHAGESDACKRCNCKKSKCLKLYCECFAAGVYCIEPCSCQDCFNKPIHEDTVLATRKQIESRNPLAFAPKVIRNSDSVAEIGDESSKTPASARHKRGCNCKKSNCLKKYCECYQGGVGCSIGCRCEGCKNAFGRKDGSAPIGTEAELDEETEACENSAVDKVLQKHEIQNNEEQNPASALPMTPLRISRPMVPLPFSSNVKLSRASFITMGSSSGLYTSQKLGKPSILRSVPKFEKHFQTVPEDEMPEILRGNCTPSTGVKSSSPNSKRVSPPQSDFGASPSRRSGRKLILQSIPSFPSLTQH</sequence>
<accession>A0A8J4QEQ9</accession>
<feature type="compositionally biased region" description="Polar residues" evidence="4">
    <location>
        <begin position="743"/>
        <end position="763"/>
    </location>
</feature>
<feature type="compositionally biased region" description="Polar residues" evidence="4">
    <location>
        <begin position="782"/>
        <end position="792"/>
    </location>
</feature>
<dbReference type="PANTHER" id="PTHR46159:SF12">
    <property type="entry name" value="PROTEIN TESMIN_TSO1-LIKE CXC 3-RELATED"/>
    <property type="match status" value="1"/>
</dbReference>
<comment type="subcellular location">
    <subcellularLocation>
        <location evidence="1">Nucleus</location>
    </subcellularLocation>
</comment>
<keyword evidence="7" id="KW-1185">Reference proteome</keyword>
<dbReference type="InterPro" id="IPR033467">
    <property type="entry name" value="Tesmin/TSO1-like_CXC"/>
</dbReference>
<evidence type="ECO:0000256" key="2">
    <source>
        <dbReference type="ARBA" id="ARBA00007267"/>
    </source>
</evidence>
<evidence type="ECO:0000313" key="6">
    <source>
        <dbReference type="EMBL" id="KAF3944239.1"/>
    </source>
</evidence>
<comment type="similarity">
    <text evidence="2">Belongs to the lin-54 family.</text>
</comment>
<organism evidence="6 7">
    <name type="scientific">Castanea mollissima</name>
    <name type="common">Chinese chestnut</name>
    <dbReference type="NCBI Taxonomy" id="60419"/>
    <lineage>
        <taxon>Eukaryota</taxon>
        <taxon>Viridiplantae</taxon>
        <taxon>Streptophyta</taxon>
        <taxon>Embryophyta</taxon>
        <taxon>Tracheophyta</taxon>
        <taxon>Spermatophyta</taxon>
        <taxon>Magnoliopsida</taxon>
        <taxon>eudicotyledons</taxon>
        <taxon>Gunneridae</taxon>
        <taxon>Pentapetalae</taxon>
        <taxon>rosids</taxon>
        <taxon>fabids</taxon>
        <taxon>Fagales</taxon>
        <taxon>Fagaceae</taxon>
        <taxon>Castanea</taxon>
    </lineage>
</organism>
<feature type="domain" description="CRC" evidence="5">
    <location>
        <begin position="497"/>
        <end position="622"/>
    </location>
</feature>
<dbReference type="InterPro" id="IPR005172">
    <property type="entry name" value="CRC"/>
</dbReference>
<gene>
    <name evidence="6" type="ORF">CMV_029279</name>
</gene>
<dbReference type="Pfam" id="PF03638">
    <property type="entry name" value="TCR"/>
    <property type="match status" value="2"/>
</dbReference>
<comment type="caution">
    <text evidence="6">The sequence shown here is derived from an EMBL/GenBank/DDBJ whole genome shotgun (WGS) entry which is preliminary data.</text>
</comment>
<protein>
    <recommendedName>
        <fullName evidence="5">CRC domain-containing protein</fullName>
    </recommendedName>
</protein>
<feature type="region of interest" description="Disordered" evidence="4">
    <location>
        <begin position="731"/>
        <end position="792"/>
    </location>
</feature>
<dbReference type="SMART" id="SM01114">
    <property type="entry name" value="CXC"/>
    <property type="match status" value="2"/>
</dbReference>
<dbReference type="PANTHER" id="PTHR46159">
    <property type="entry name" value="PROTEIN TESMIN/TSO1-LIKE CXC 2"/>
    <property type="match status" value="1"/>
</dbReference>
<evidence type="ECO:0000256" key="3">
    <source>
        <dbReference type="ARBA" id="ARBA00023242"/>
    </source>
</evidence>
<dbReference type="PROSITE" id="PS51634">
    <property type="entry name" value="CRC"/>
    <property type="match status" value="1"/>
</dbReference>
<keyword evidence="3" id="KW-0539">Nucleus</keyword>
<evidence type="ECO:0000313" key="7">
    <source>
        <dbReference type="Proteomes" id="UP000737018"/>
    </source>
</evidence>
<dbReference type="GO" id="GO:0005634">
    <property type="term" value="C:nucleus"/>
    <property type="evidence" value="ECO:0007669"/>
    <property type="project" value="UniProtKB-SubCell"/>
</dbReference>
<proteinExistence type="inferred from homology"/>
<feature type="compositionally biased region" description="Polar residues" evidence="4">
    <location>
        <begin position="80"/>
        <end position="89"/>
    </location>
</feature>
<reference evidence="6" key="1">
    <citation type="submission" date="2020-03" db="EMBL/GenBank/DDBJ databases">
        <title>Castanea mollissima Vanexum genome sequencing.</title>
        <authorList>
            <person name="Staton M."/>
        </authorList>
    </citation>
    <scope>NUCLEOTIDE SEQUENCE</scope>
    <source>
        <tissue evidence="6">Leaf</tissue>
    </source>
</reference>
<feature type="region of interest" description="Disordered" evidence="4">
    <location>
        <begin position="59"/>
        <end position="89"/>
    </location>
</feature>
<feature type="compositionally biased region" description="Polar residues" evidence="4">
    <location>
        <begin position="416"/>
        <end position="447"/>
    </location>
</feature>
<evidence type="ECO:0000256" key="1">
    <source>
        <dbReference type="ARBA" id="ARBA00004123"/>
    </source>
</evidence>
<dbReference type="InterPro" id="IPR044522">
    <property type="entry name" value="TSO1-like"/>
</dbReference>
<feature type="region of interest" description="Disordered" evidence="4">
    <location>
        <begin position="414"/>
        <end position="465"/>
    </location>
</feature>
<dbReference type="AlphaFoldDB" id="A0A8J4QEQ9"/>
<evidence type="ECO:0000259" key="5">
    <source>
        <dbReference type="PROSITE" id="PS51634"/>
    </source>
</evidence>
<dbReference type="EMBL" id="JRKL02012659">
    <property type="protein sequence ID" value="KAF3944239.1"/>
    <property type="molecule type" value="Genomic_DNA"/>
</dbReference>
<evidence type="ECO:0000256" key="4">
    <source>
        <dbReference type="SAM" id="MobiDB-lite"/>
    </source>
</evidence>
<name>A0A8J4QEQ9_9ROSI</name>
<dbReference type="GO" id="GO:0003700">
    <property type="term" value="F:DNA-binding transcription factor activity"/>
    <property type="evidence" value="ECO:0007669"/>
    <property type="project" value="InterPro"/>
</dbReference>